<keyword evidence="7" id="KW-0436">Ligase</keyword>
<feature type="transmembrane region" description="Helical" evidence="5">
    <location>
        <begin position="203"/>
        <end position="219"/>
    </location>
</feature>
<dbReference type="GO" id="GO:0016020">
    <property type="term" value="C:membrane"/>
    <property type="evidence" value="ECO:0007669"/>
    <property type="project" value="UniProtKB-SubCell"/>
</dbReference>
<keyword evidence="8" id="KW-1185">Reference proteome</keyword>
<organism evidence="7 8">
    <name type="scientific">Pengzhenrongella frigida</name>
    <dbReference type="NCBI Taxonomy" id="1259133"/>
    <lineage>
        <taxon>Bacteria</taxon>
        <taxon>Bacillati</taxon>
        <taxon>Actinomycetota</taxon>
        <taxon>Actinomycetes</taxon>
        <taxon>Micrococcales</taxon>
        <taxon>Pengzhenrongella</taxon>
    </lineage>
</organism>
<feature type="transmembrane region" description="Helical" evidence="5">
    <location>
        <begin position="225"/>
        <end position="241"/>
    </location>
</feature>
<evidence type="ECO:0000256" key="1">
    <source>
        <dbReference type="ARBA" id="ARBA00004141"/>
    </source>
</evidence>
<name>A0A4Q5N0M9_9MICO</name>
<dbReference type="OrthoDB" id="5243524at2"/>
<evidence type="ECO:0000313" key="8">
    <source>
        <dbReference type="Proteomes" id="UP000293764"/>
    </source>
</evidence>
<feature type="transmembrane region" description="Helical" evidence="5">
    <location>
        <begin position="30"/>
        <end position="48"/>
    </location>
</feature>
<evidence type="ECO:0000256" key="3">
    <source>
        <dbReference type="ARBA" id="ARBA00022989"/>
    </source>
</evidence>
<dbReference type="PANTHER" id="PTHR37422">
    <property type="entry name" value="TEICHURONIC ACID BIOSYNTHESIS PROTEIN TUAE"/>
    <property type="match status" value="1"/>
</dbReference>
<gene>
    <name evidence="7" type="ORF">EUA98_12035</name>
</gene>
<sequence length="430" mass="44006">MALRALPVLALVIPSALIFAGPLESNGWPPRLLALWIAGAVVLGWVGRRRSTSGPSPAETGSWILLGALACSFAAGGMRTLLEAESAGAVRAALLMFPLVIVALGISTLADARRSNQLLIGLLVGATISAGVAVAQAVTPFDLAQLIQLPGMVAREVGGMGVRGSFVRVKGAAAHPIELGVICGAMLPVAVHFARFARSHRGRVAAGLAALLLVLSIPLSVSRSGVLVAVISMAVYAVVLSNRQRLEALVVTLVGLVLLRAAIPGLLGAVRGIFGGASTDTSITARTDDYAVLAPIIQQSPLLGQGLGTFRPEEYFFLDNQYLLSLVEGGAVLVVAMVVFFLMVVASARGAVLRAKTPAAASRAQAVAGGVLAIAVSGAFFDLFSFAQATVVLFVLAGVAGALWHDGVANGIQIASPIERVVQVPADVAS</sequence>
<comment type="subcellular location">
    <subcellularLocation>
        <location evidence="1">Membrane</location>
        <topology evidence="1">Multi-pass membrane protein</topology>
    </subcellularLocation>
</comment>
<reference evidence="7 8" key="1">
    <citation type="submission" date="2019-01" db="EMBL/GenBank/DDBJ databases">
        <title>Novel species of Cellulomonas.</title>
        <authorList>
            <person name="Liu Q."/>
            <person name="Xin Y.-H."/>
        </authorList>
    </citation>
    <scope>NUCLEOTIDE SEQUENCE [LARGE SCALE GENOMIC DNA]</scope>
    <source>
        <strain evidence="7 8">HLT2-17</strain>
    </source>
</reference>
<dbReference type="GO" id="GO:0016874">
    <property type="term" value="F:ligase activity"/>
    <property type="evidence" value="ECO:0007669"/>
    <property type="project" value="UniProtKB-KW"/>
</dbReference>
<dbReference type="AlphaFoldDB" id="A0A4Q5N0M9"/>
<protein>
    <submittedName>
        <fullName evidence="7">O-antigen ligase domain-containing protein</fullName>
    </submittedName>
</protein>
<evidence type="ECO:0000256" key="5">
    <source>
        <dbReference type="SAM" id="Phobius"/>
    </source>
</evidence>
<accession>A0A4Q5N0M9</accession>
<evidence type="ECO:0000259" key="6">
    <source>
        <dbReference type="Pfam" id="PF04932"/>
    </source>
</evidence>
<dbReference type="Pfam" id="PF04932">
    <property type="entry name" value="Wzy_C"/>
    <property type="match status" value="1"/>
</dbReference>
<feature type="transmembrane region" description="Helical" evidence="5">
    <location>
        <begin position="118"/>
        <end position="138"/>
    </location>
</feature>
<dbReference type="InterPro" id="IPR007016">
    <property type="entry name" value="O-antigen_ligase-rel_domated"/>
</dbReference>
<feature type="transmembrane region" description="Helical" evidence="5">
    <location>
        <begin position="322"/>
        <end position="348"/>
    </location>
</feature>
<feature type="transmembrane region" description="Helical" evidence="5">
    <location>
        <begin position="60"/>
        <end position="82"/>
    </location>
</feature>
<feature type="domain" description="O-antigen ligase-related" evidence="6">
    <location>
        <begin position="208"/>
        <end position="336"/>
    </location>
</feature>
<evidence type="ECO:0000256" key="4">
    <source>
        <dbReference type="ARBA" id="ARBA00023136"/>
    </source>
</evidence>
<keyword evidence="4 5" id="KW-0472">Membrane</keyword>
<feature type="transmembrane region" description="Helical" evidence="5">
    <location>
        <begin position="88"/>
        <end position="106"/>
    </location>
</feature>
<keyword evidence="2 5" id="KW-0812">Transmembrane</keyword>
<dbReference type="InterPro" id="IPR051533">
    <property type="entry name" value="WaaL-like"/>
</dbReference>
<dbReference type="EMBL" id="SDWW01000027">
    <property type="protein sequence ID" value="RYV50773.1"/>
    <property type="molecule type" value="Genomic_DNA"/>
</dbReference>
<feature type="transmembrane region" description="Helical" evidence="5">
    <location>
        <begin position="386"/>
        <end position="404"/>
    </location>
</feature>
<feature type="transmembrane region" description="Helical" evidence="5">
    <location>
        <begin position="360"/>
        <end position="380"/>
    </location>
</feature>
<feature type="transmembrane region" description="Helical" evidence="5">
    <location>
        <begin position="248"/>
        <end position="270"/>
    </location>
</feature>
<dbReference type="PANTHER" id="PTHR37422:SF13">
    <property type="entry name" value="LIPOPOLYSACCHARIDE BIOSYNTHESIS PROTEIN PA4999-RELATED"/>
    <property type="match status" value="1"/>
</dbReference>
<proteinExistence type="predicted"/>
<dbReference type="Proteomes" id="UP000293764">
    <property type="component" value="Unassembled WGS sequence"/>
</dbReference>
<dbReference type="RefSeq" id="WP_130102933.1">
    <property type="nucleotide sequence ID" value="NZ_SDWW01000027.1"/>
</dbReference>
<keyword evidence="3 5" id="KW-1133">Transmembrane helix</keyword>
<evidence type="ECO:0000256" key="2">
    <source>
        <dbReference type="ARBA" id="ARBA00022692"/>
    </source>
</evidence>
<comment type="caution">
    <text evidence="7">The sequence shown here is derived from an EMBL/GenBank/DDBJ whole genome shotgun (WGS) entry which is preliminary data.</text>
</comment>
<evidence type="ECO:0000313" key="7">
    <source>
        <dbReference type="EMBL" id="RYV50773.1"/>
    </source>
</evidence>
<feature type="transmembrane region" description="Helical" evidence="5">
    <location>
        <begin position="173"/>
        <end position="191"/>
    </location>
</feature>